<dbReference type="EMBL" id="JANPWE010000003">
    <property type="protein sequence ID" value="MCR6545391.1"/>
    <property type="molecule type" value="Genomic_DNA"/>
</dbReference>
<protein>
    <submittedName>
        <fullName evidence="1">Uncharacterized protein</fullName>
    </submittedName>
</protein>
<dbReference type="Proteomes" id="UP001524944">
    <property type="component" value="Unassembled WGS sequence"/>
</dbReference>
<keyword evidence="2" id="KW-1185">Reference proteome</keyword>
<sequence>MWEINALLLFIALYFFVSLGRVWRAWKVTQSGEKRVLILLFHNCGRSAERVMWDMLRLKSWYDHDLSFLVIDDHSQDDTLLVLTTVRKKVPFTLLPTRLGKKIAAILLWQGKNVHFLLIGPEESPKTVRRKILALLNQDQKRRKSNKRLLL</sequence>
<evidence type="ECO:0000313" key="2">
    <source>
        <dbReference type="Proteomes" id="UP001524944"/>
    </source>
</evidence>
<proteinExistence type="predicted"/>
<organism evidence="1 2">
    <name type="scientific">Dehalobacterium formicoaceticum</name>
    <dbReference type="NCBI Taxonomy" id="51515"/>
    <lineage>
        <taxon>Bacteria</taxon>
        <taxon>Bacillati</taxon>
        <taxon>Bacillota</taxon>
        <taxon>Clostridia</taxon>
        <taxon>Eubacteriales</taxon>
        <taxon>Peptococcaceae</taxon>
        <taxon>Dehalobacterium</taxon>
    </lineage>
</organism>
<gene>
    <name evidence="1" type="ORF">NVS47_07660</name>
</gene>
<accession>A0ABT1Y3E1</accession>
<name>A0ABT1Y3E1_9FIRM</name>
<evidence type="ECO:0000313" key="1">
    <source>
        <dbReference type="EMBL" id="MCR6545391.1"/>
    </source>
</evidence>
<reference evidence="1 2" key="1">
    <citation type="submission" date="2022-08" db="EMBL/GenBank/DDBJ databases">
        <title>Proteogenomics of the novel Dehalobacterium formicoaceticum strain EZ94 highlights a key role of methyltransferases during anaerobic dichloromethane degradation.</title>
        <authorList>
            <person name="Wasmund K."/>
        </authorList>
    </citation>
    <scope>NUCLEOTIDE SEQUENCE [LARGE SCALE GENOMIC DNA]</scope>
    <source>
        <strain evidence="1 2">EZ94</strain>
    </source>
</reference>
<comment type="caution">
    <text evidence="1">The sequence shown here is derived from an EMBL/GenBank/DDBJ whole genome shotgun (WGS) entry which is preliminary data.</text>
</comment>
<dbReference type="RefSeq" id="WP_257913053.1">
    <property type="nucleotide sequence ID" value="NZ_JANPWE010000003.1"/>
</dbReference>